<sequence>MNPFPPLVQHDFGARGWWRWWWVCLVREQHACASFGQIRRRRPCRMKMEGRRCCCVPCESGSNAATAPDTSTPPEIMDALLDFEDIEVFDPAKAEWIRFPRQTLLGGSGVILLAVQAMYACTRSVLRSATIYRRHEGGAPRGSIQLLCGDAVEDITTEGGLLPVLFDRRRGGSCRALARLCPNRGKCFWRIHC</sequence>
<evidence type="ECO:0000313" key="1">
    <source>
        <dbReference type="EMBL" id="KAG0716787.1"/>
    </source>
</evidence>
<comment type="caution">
    <text evidence="1">The sequence shown here is derived from an EMBL/GenBank/DDBJ whole genome shotgun (WGS) entry which is preliminary data.</text>
</comment>
<proteinExistence type="predicted"/>
<reference evidence="1" key="1">
    <citation type="submission" date="2020-07" db="EMBL/GenBank/DDBJ databases">
        <title>The High-quality genome of the commercially important snow crab, Chionoecetes opilio.</title>
        <authorList>
            <person name="Jeong J.-H."/>
            <person name="Ryu S."/>
        </authorList>
    </citation>
    <scope>NUCLEOTIDE SEQUENCE</scope>
    <source>
        <strain evidence="1">MADBK_172401_WGS</strain>
        <tissue evidence="1">Digestive gland</tissue>
    </source>
</reference>
<dbReference type="EMBL" id="JACEEZ010018551">
    <property type="protein sequence ID" value="KAG0716787.1"/>
    <property type="molecule type" value="Genomic_DNA"/>
</dbReference>
<evidence type="ECO:0000313" key="2">
    <source>
        <dbReference type="Proteomes" id="UP000770661"/>
    </source>
</evidence>
<organism evidence="1 2">
    <name type="scientific">Chionoecetes opilio</name>
    <name type="common">Atlantic snow crab</name>
    <name type="synonym">Cancer opilio</name>
    <dbReference type="NCBI Taxonomy" id="41210"/>
    <lineage>
        <taxon>Eukaryota</taxon>
        <taxon>Metazoa</taxon>
        <taxon>Ecdysozoa</taxon>
        <taxon>Arthropoda</taxon>
        <taxon>Crustacea</taxon>
        <taxon>Multicrustacea</taxon>
        <taxon>Malacostraca</taxon>
        <taxon>Eumalacostraca</taxon>
        <taxon>Eucarida</taxon>
        <taxon>Decapoda</taxon>
        <taxon>Pleocyemata</taxon>
        <taxon>Brachyura</taxon>
        <taxon>Eubrachyura</taxon>
        <taxon>Majoidea</taxon>
        <taxon>Majidae</taxon>
        <taxon>Chionoecetes</taxon>
    </lineage>
</organism>
<accession>A0A8J4XZH0</accession>
<protein>
    <submittedName>
        <fullName evidence="1">Uncharacterized protein</fullName>
    </submittedName>
</protein>
<gene>
    <name evidence="1" type="ORF">GWK47_008846</name>
</gene>
<name>A0A8J4XZH0_CHIOP</name>
<dbReference type="AlphaFoldDB" id="A0A8J4XZH0"/>
<dbReference type="Proteomes" id="UP000770661">
    <property type="component" value="Unassembled WGS sequence"/>
</dbReference>
<keyword evidence="2" id="KW-1185">Reference proteome</keyword>